<evidence type="ECO:0000313" key="10">
    <source>
        <dbReference type="EMBL" id="CUS24066.1"/>
    </source>
</evidence>
<dbReference type="GO" id="GO:0005737">
    <property type="term" value="C:cytoplasm"/>
    <property type="evidence" value="ECO:0007669"/>
    <property type="project" value="UniProtKB-SubCell"/>
</dbReference>
<evidence type="ECO:0000256" key="2">
    <source>
        <dbReference type="ARBA" id="ARBA00006222"/>
    </source>
</evidence>
<evidence type="ECO:0000259" key="7">
    <source>
        <dbReference type="SMART" id="SM01069"/>
    </source>
</evidence>
<proteinExistence type="inferred from homology"/>
<dbReference type="GO" id="GO:0019901">
    <property type="term" value="F:protein kinase binding"/>
    <property type="evidence" value="ECO:0007669"/>
    <property type="project" value="InterPro"/>
</dbReference>
<keyword evidence="4" id="KW-0143">Chaperone</keyword>
<dbReference type="Gene3D" id="1.20.58.610">
    <property type="entry name" value="Cdc37, Hsp90 binding domain"/>
    <property type="match status" value="1"/>
</dbReference>
<dbReference type="Pfam" id="PF08564">
    <property type="entry name" value="CDC37_C"/>
    <property type="match status" value="1"/>
</dbReference>
<evidence type="ECO:0000256" key="4">
    <source>
        <dbReference type="ARBA" id="ARBA00023186"/>
    </source>
</evidence>
<dbReference type="InterPro" id="IPR004918">
    <property type="entry name" value="Cdc37"/>
</dbReference>
<dbReference type="Proteomes" id="UP000236544">
    <property type="component" value="Unassembled WGS sequence"/>
</dbReference>
<keyword evidence="11" id="KW-1185">Reference proteome</keyword>
<comment type="similarity">
    <text evidence="2">Belongs to the CDC37 family.</text>
</comment>
<dbReference type="GO" id="GO:0050821">
    <property type="term" value="P:protein stabilization"/>
    <property type="evidence" value="ECO:0007669"/>
    <property type="project" value="TreeGrafter"/>
</dbReference>
<evidence type="ECO:0000256" key="1">
    <source>
        <dbReference type="ARBA" id="ARBA00004496"/>
    </source>
</evidence>
<dbReference type="InterPro" id="IPR013873">
    <property type="entry name" value="Cdc37_C"/>
</dbReference>
<evidence type="ECO:0000256" key="5">
    <source>
        <dbReference type="ARBA" id="ARBA00031396"/>
    </source>
</evidence>
<dbReference type="GO" id="GO:0031072">
    <property type="term" value="F:heat shock protein binding"/>
    <property type="evidence" value="ECO:0007669"/>
    <property type="project" value="TreeGrafter"/>
</dbReference>
<reference evidence="11" key="1">
    <citation type="submission" date="2015-10" db="EMBL/GenBank/DDBJ databases">
        <authorList>
            <person name="Devillers H."/>
        </authorList>
    </citation>
    <scope>NUCLEOTIDE SEQUENCE [LARGE SCALE GENOMIC DNA]</scope>
</reference>
<evidence type="ECO:0000256" key="6">
    <source>
        <dbReference type="SAM" id="MobiDB-lite"/>
    </source>
</evidence>
<comment type="subcellular location">
    <subcellularLocation>
        <location evidence="1">Cytoplasm</location>
    </subcellularLocation>
</comment>
<sequence length="501" mass="57574">MPIDYSKWDKIELSDDSDIEVHPNVDKRSFIRWKQQSIHEERAKRNNDIKNLEFQVNMNGRLNQRVDKMLASLKDTDLVDREAVRKFLNANFDKTEKGEGDNVDPNMPPYNEMVEDLFEQLEINAKKVGEDPKDGAVIRKLILEHRQKIDAVTIQAKEKLSQLYKEKASLISSDDIHTGFDKGFINKKAEEENAAVKALTSTKSPAQSEPNLPAPPLNFISFEDDVMELAPQTKEFGQISPDNIQESESFLLKNLQIMSEQQKDALMMSAFEFEMEGDSQRAYQVIHQSELISYIREIYDMKKISHLHVGELTEVVKMFFLKVFYNRMNNQGKKSFLDSVQAKFEHVKKRVKIMQQEEPQEGVETIQLKSLDDSTELQVNLPNFDSKDPEEVKKQEAFKKLPPKMQNAIKTQSLDRINEVFAEMPVEEAEDILEIFNEGAIIGINALLEDESEFQELQEKYQNDSGVEKLEIEGQTENHDNGHIHSASDLLTETSTADVVD</sequence>
<evidence type="ECO:0000256" key="3">
    <source>
        <dbReference type="ARBA" id="ARBA00022490"/>
    </source>
</evidence>
<feature type="domain" description="Cdc37 Hsp90 binding" evidence="8">
    <location>
        <begin position="186"/>
        <end position="364"/>
    </location>
</feature>
<evidence type="ECO:0000259" key="8">
    <source>
        <dbReference type="SMART" id="SM01070"/>
    </source>
</evidence>
<dbReference type="SMART" id="SM01071">
    <property type="entry name" value="CDC37_N"/>
    <property type="match status" value="1"/>
</dbReference>
<dbReference type="SMART" id="SM01070">
    <property type="entry name" value="CDC37_M"/>
    <property type="match status" value="1"/>
</dbReference>
<dbReference type="PANTHER" id="PTHR12800">
    <property type="entry name" value="CDC37-RELATED"/>
    <property type="match status" value="1"/>
</dbReference>
<keyword evidence="3" id="KW-0963">Cytoplasm</keyword>
<feature type="domain" description="Cdc37 C-terminal" evidence="7">
    <location>
        <begin position="379"/>
        <end position="478"/>
    </location>
</feature>
<feature type="domain" description="Cdc37 N-terminal" evidence="9">
    <location>
        <begin position="2"/>
        <end position="183"/>
    </location>
</feature>
<dbReference type="EMBL" id="LN890566">
    <property type="protein sequence ID" value="CUS24066.1"/>
    <property type="molecule type" value="Genomic_DNA"/>
</dbReference>
<dbReference type="GO" id="GO:0006457">
    <property type="term" value="P:protein folding"/>
    <property type="evidence" value="ECO:0007669"/>
    <property type="project" value="TreeGrafter"/>
</dbReference>
<evidence type="ECO:0000313" key="11">
    <source>
        <dbReference type="Proteomes" id="UP000236544"/>
    </source>
</evidence>
<dbReference type="AlphaFoldDB" id="A0A0P1KXI9"/>
<dbReference type="PANTHER" id="PTHR12800:SF4">
    <property type="entry name" value="HSP90 CO-CHAPERONE CDC37"/>
    <property type="match status" value="1"/>
</dbReference>
<dbReference type="Pfam" id="PF08565">
    <property type="entry name" value="CDC37_M"/>
    <property type="match status" value="1"/>
</dbReference>
<dbReference type="Pfam" id="PF03234">
    <property type="entry name" value="CDC37_N"/>
    <property type="match status" value="1"/>
</dbReference>
<evidence type="ECO:0000259" key="9">
    <source>
        <dbReference type="SMART" id="SM01071"/>
    </source>
</evidence>
<gene>
    <name evidence="10" type="ORF">LAQU0_S13e02520g</name>
</gene>
<dbReference type="OrthoDB" id="440202at2759"/>
<dbReference type="GO" id="GO:0051087">
    <property type="term" value="F:protein-folding chaperone binding"/>
    <property type="evidence" value="ECO:0007669"/>
    <property type="project" value="TreeGrafter"/>
</dbReference>
<accession>A0A0P1KXI9</accession>
<dbReference type="SUPFAM" id="SSF101391">
    <property type="entry name" value="Hsp90 co-chaperone CDC37"/>
    <property type="match status" value="1"/>
</dbReference>
<protein>
    <recommendedName>
        <fullName evidence="5">Hsp90 chaperone protein kinase-targeting subunit</fullName>
    </recommendedName>
</protein>
<dbReference type="InterPro" id="IPR013874">
    <property type="entry name" value="Cdc37_Hsp90-bd"/>
</dbReference>
<dbReference type="GO" id="GO:0051082">
    <property type="term" value="F:unfolded protein binding"/>
    <property type="evidence" value="ECO:0007669"/>
    <property type="project" value="TreeGrafter"/>
</dbReference>
<dbReference type="SMART" id="SM01069">
    <property type="entry name" value="CDC37_C"/>
    <property type="match status" value="1"/>
</dbReference>
<feature type="region of interest" description="Disordered" evidence="6">
    <location>
        <begin position="473"/>
        <end position="501"/>
    </location>
</feature>
<dbReference type="InterPro" id="IPR013855">
    <property type="entry name" value="Cdc37_N_dom"/>
</dbReference>
<dbReference type="InterPro" id="IPR038189">
    <property type="entry name" value="Cdc37_Hsp90-bd_sf"/>
</dbReference>
<feature type="compositionally biased region" description="Polar residues" evidence="6">
    <location>
        <begin position="489"/>
        <end position="501"/>
    </location>
</feature>
<feature type="compositionally biased region" description="Basic and acidic residues" evidence="6">
    <location>
        <begin position="473"/>
        <end position="483"/>
    </location>
</feature>
<organism evidence="10 11">
    <name type="scientific">Lachancea quebecensis</name>
    <dbReference type="NCBI Taxonomy" id="1654605"/>
    <lineage>
        <taxon>Eukaryota</taxon>
        <taxon>Fungi</taxon>
        <taxon>Dikarya</taxon>
        <taxon>Ascomycota</taxon>
        <taxon>Saccharomycotina</taxon>
        <taxon>Saccharomycetes</taxon>
        <taxon>Saccharomycetales</taxon>
        <taxon>Saccharomycetaceae</taxon>
        <taxon>Lachancea</taxon>
    </lineage>
</organism>
<name>A0A0P1KXI9_9SACH</name>